<feature type="compositionally biased region" description="Basic residues" evidence="1">
    <location>
        <begin position="62"/>
        <end position="71"/>
    </location>
</feature>
<organism evidence="3 4">
    <name type="scientific">Seminavis robusta</name>
    <dbReference type="NCBI Taxonomy" id="568900"/>
    <lineage>
        <taxon>Eukaryota</taxon>
        <taxon>Sar</taxon>
        <taxon>Stramenopiles</taxon>
        <taxon>Ochrophyta</taxon>
        <taxon>Bacillariophyta</taxon>
        <taxon>Bacillariophyceae</taxon>
        <taxon>Bacillariophycidae</taxon>
        <taxon>Naviculales</taxon>
        <taxon>Naviculaceae</taxon>
        <taxon>Seminavis</taxon>
    </lineage>
</organism>
<evidence type="ECO:0000256" key="1">
    <source>
        <dbReference type="SAM" id="MobiDB-lite"/>
    </source>
</evidence>
<feature type="compositionally biased region" description="Low complexity" evidence="1">
    <location>
        <begin position="72"/>
        <end position="82"/>
    </location>
</feature>
<sequence>MSHYCQQKRALRASINSLAILHHTLLIESRLASSPSNLLARRWLSIASTDATNSSTTSTSIVKKRKRRRPKSLSSLPSTPSTTRDRIRWLQDYNQVLNDGYYSQRRLTRQLDDFGQVANERIDFVRSKLLSFWGDASPTAASTTSSSSSSTTSTRRPPKSELKMDGKWWFWNLAFASIPAILIAAYCELIAKPEMMEYNRQMHVAAKREQDRYYNPEQDEELKQIMREAEQQLGTRLYNAVLELSSYLVEQIKVLIQQQQQETVPLSVPGGDAAQTHAAALETSSAVTKRDMSATTDKDAEASIAELKQRLQELEQRLTKQQPQQKEDTSKTNKSQQSPLVSPKSRIQARVMQKRREELSSNNIDDNSNSALTDDQTAKDADDGTDKQPSVWWGRSLMSTISNPFATRESVSPPSSPQTSSQEERPSSTLVVDPKAKETCKIQTDRATLTLPNNGVDTNKEATSSTASTTSAVPYTTNDHDTKAPETVSEDSRSWWSRLWPTSK</sequence>
<reference evidence="3" key="1">
    <citation type="submission" date="2020-06" db="EMBL/GenBank/DDBJ databases">
        <authorList>
            <consortium name="Plant Systems Biology data submission"/>
        </authorList>
    </citation>
    <scope>NUCLEOTIDE SEQUENCE</scope>
    <source>
        <strain evidence="3">D6</strain>
    </source>
</reference>
<dbReference type="Proteomes" id="UP001153069">
    <property type="component" value="Unassembled WGS sequence"/>
</dbReference>
<feature type="compositionally biased region" description="Basic and acidic residues" evidence="1">
    <location>
        <begin position="288"/>
        <end position="298"/>
    </location>
</feature>
<evidence type="ECO:0000313" key="3">
    <source>
        <dbReference type="EMBL" id="CAB9516246.1"/>
    </source>
</evidence>
<keyword evidence="2" id="KW-0812">Transmembrane</keyword>
<feature type="compositionally biased region" description="Polar residues" evidence="1">
    <location>
        <begin position="445"/>
        <end position="457"/>
    </location>
</feature>
<proteinExistence type="predicted"/>
<dbReference type="AlphaFoldDB" id="A0A9N8E7M0"/>
<evidence type="ECO:0000313" key="4">
    <source>
        <dbReference type="Proteomes" id="UP001153069"/>
    </source>
</evidence>
<comment type="caution">
    <text evidence="3">The sequence shown here is derived from an EMBL/GenBank/DDBJ whole genome shotgun (WGS) entry which is preliminary data.</text>
</comment>
<keyword evidence="2" id="KW-1133">Transmembrane helix</keyword>
<protein>
    <submittedName>
        <fullName evidence="3">Uncharacterized protein</fullName>
    </submittedName>
</protein>
<keyword evidence="2" id="KW-0472">Membrane</keyword>
<feature type="transmembrane region" description="Helical" evidence="2">
    <location>
        <begin position="168"/>
        <end position="191"/>
    </location>
</feature>
<feature type="compositionally biased region" description="Low complexity" evidence="1">
    <location>
        <begin position="52"/>
        <end position="61"/>
    </location>
</feature>
<evidence type="ECO:0000256" key="2">
    <source>
        <dbReference type="SAM" id="Phobius"/>
    </source>
</evidence>
<feature type="compositionally biased region" description="Low complexity" evidence="1">
    <location>
        <begin position="410"/>
        <end position="421"/>
    </location>
</feature>
<dbReference type="EMBL" id="CAICTM010000769">
    <property type="protein sequence ID" value="CAB9516246.1"/>
    <property type="molecule type" value="Genomic_DNA"/>
</dbReference>
<accession>A0A9N8E7M0</accession>
<feature type="region of interest" description="Disordered" evidence="1">
    <location>
        <begin position="316"/>
        <end position="504"/>
    </location>
</feature>
<feature type="compositionally biased region" description="Basic and acidic residues" evidence="1">
    <location>
        <begin position="434"/>
        <end position="444"/>
    </location>
</feature>
<feature type="region of interest" description="Disordered" evidence="1">
    <location>
        <begin position="52"/>
        <end position="82"/>
    </location>
</feature>
<gene>
    <name evidence="3" type="ORF">SEMRO_770_G199910.1</name>
</gene>
<feature type="compositionally biased region" description="Basic and acidic residues" evidence="1">
    <location>
        <begin position="376"/>
        <end position="386"/>
    </location>
</feature>
<feature type="region of interest" description="Disordered" evidence="1">
    <location>
        <begin position="138"/>
        <end position="161"/>
    </location>
</feature>
<dbReference type="OrthoDB" id="10660995at2759"/>
<feature type="region of interest" description="Disordered" evidence="1">
    <location>
        <begin position="276"/>
        <end position="298"/>
    </location>
</feature>
<feature type="compositionally biased region" description="Low complexity" evidence="1">
    <location>
        <begin position="462"/>
        <end position="472"/>
    </location>
</feature>
<feature type="compositionally biased region" description="Low complexity" evidence="1">
    <location>
        <begin position="360"/>
        <end position="370"/>
    </location>
</feature>
<keyword evidence="4" id="KW-1185">Reference proteome</keyword>
<feature type="compositionally biased region" description="Low complexity" evidence="1">
    <location>
        <begin position="138"/>
        <end position="155"/>
    </location>
</feature>
<name>A0A9N8E7M0_9STRA</name>